<sequence>MNAFLSAAGLLPDQSGHFGTFGGRFVPEALIAALDGLDAAYRHAQADEAFQAEFGRLLRDYANTPSPLYRADRLSAHAGARVFLKREDLNHTGAHKVRNVLGQALLTKRMGKPRVIAETGAGQHGVASATACALLDLECVVYMGEEDTRRQALNVARMRMLGATVVPVTTGSKTLKDAINEALRDWVTNVDTTHYLLGTAAGPHPFPAMVRDFVSGISVEARRQIQEQTGRLPDAVAACVGGGSNAIGAFHAFVPDESVALYGFEAGGDGVETGRHAASITGGSIGVLHGARTYLLQDEDGQTVESHSISAGLDYPAVGPEHAYLHDTGRAIYEPVTDAEAMAAFKLLCRVEGIIPAIESAHAVAGALRVIPKLAADLGREPVVVICLSGRGDKDMDTARDFFGV</sequence>
<comment type="subunit">
    <text evidence="4 11">Tetramer of two alpha and two beta chains.</text>
</comment>
<dbReference type="Proteomes" id="UP001595912">
    <property type="component" value="Unassembled WGS sequence"/>
</dbReference>
<reference evidence="14" key="1">
    <citation type="journal article" date="2019" name="Int. J. Syst. Evol. Microbiol.">
        <title>The Global Catalogue of Microorganisms (GCM) 10K type strain sequencing project: providing services to taxonomists for standard genome sequencing and annotation.</title>
        <authorList>
            <consortium name="The Broad Institute Genomics Platform"/>
            <consortium name="The Broad Institute Genome Sequencing Center for Infectious Disease"/>
            <person name="Wu L."/>
            <person name="Ma J."/>
        </authorList>
    </citation>
    <scope>NUCLEOTIDE SEQUENCE [LARGE SCALE GENOMIC DNA]</scope>
    <source>
        <strain evidence="14">CGMCC 4.7152</strain>
    </source>
</reference>
<keyword evidence="7 11" id="KW-0663">Pyridoxal phosphate</keyword>
<accession>A0ABV9VUG6</accession>
<evidence type="ECO:0000256" key="3">
    <source>
        <dbReference type="ARBA" id="ARBA00009982"/>
    </source>
</evidence>
<evidence type="ECO:0000259" key="12">
    <source>
        <dbReference type="Pfam" id="PF00291"/>
    </source>
</evidence>
<keyword evidence="5 11" id="KW-0028">Amino-acid biosynthesis</keyword>
<dbReference type="EC" id="4.2.1.20" evidence="11"/>
<dbReference type="PIRSF" id="PIRSF001413">
    <property type="entry name" value="Trp_syn_beta"/>
    <property type="match status" value="1"/>
</dbReference>
<comment type="similarity">
    <text evidence="3 11">Belongs to the TrpB family.</text>
</comment>
<evidence type="ECO:0000256" key="4">
    <source>
        <dbReference type="ARBA" id="ARBA00011270"/>
    </source>
</evidence>
<dbReference type="CDD" id="cd06446">
    <property type="entry name" value="Trp-synth_B"/>
    <property type="match status" value="1"/>
</dbReference>
<keyword evidence="14" id="KW-1185">Reference proteome</keyword>
<keyword evidence="6 11" id="KW-0822">Tryptophan biosynthesis</keyword>
<comment type="function">
    <text evidence="11">The beta subunit is responsible for the synthesis of L-tryptophan from indole and L-serine.</text>
</comment>
<evidence type="ECO:0000256" key="2">
    <source>
        <dbReference type="ARBA" id="ARBA00004733"/>
    </source>
</evidence>
<dbReference type="PANTHER" id="PTHR48077">
    <property type="entry name" value="TRYPTOPHAN SYNTHASE-RELATED"/>
    <property type="match status" value="1"/>
</dbReference>
<evidence type="ECO:0000256" key="5">
    <source>
        <dbReference type="ARBA" id="ARBA00022605"/>
    </source>
</evidence>
<dbReference type="Gene3D" id="3.40.50.1100">
    <property type="match status" value="2"/>
</dbReference>
<evidence type="ECO:0000256" key="7">
    <source>
        <dbReference type="ARBA" id="ARBA00022898"/>
    </source>
</evidence>
<evidence type="ECO:0000313" key="13">
    <source>
        <dbReference type="EMBL" id="MFC5000030.1"/>
    </source>
</evidence>
<comment type="caution">
    <text evidence="13">The sequence shown here is derived from an EMBL/GenBank/DDBJ whole genome shotgun (WGS) entry which is preliminary data.</text>
</comment>
<evidence type="ECO:0000256" key="10">
    <source>
        <dbReference type="ARBA" id="ARBA00049047"/>
    </source>
</evidence>
<protein>
    <recommendedName>
        <fullName evidence="11">Tryptophan synthase beta chain</fullName>
        <ecNumber evidence="11">4.2.1.20</ecNumber>
    </recommendedName>
</protein>
<dbReference type="InterPro" id="IPR023026">
    <property type="entry name" value="Trp_synth_beta/beta-like"/>
</dbReference>
<evidence type="ECO:0000256" key="11">
    <source>
        <dbReference type="HAMAP-Rule" id="MF_00133"/>
    </source>
</evidence>
<comment type="catalytic activity">
    <reaction evidence="10 11">
        <text>(1S,2R)-1-C-(indol-3-yl)glycerol 3-phosphate + L-serine = D-glyceraldehyde 3-phosphate + L-tryptophan + H2O</text>
        <dbReference type="Rhea" id="RHEA:10532"/>
        <dbReference type="ChEBI" id="CHEBI:15377"/>
        <dbReference type="ChEBI" id="CHEBI:33384"/>
        <dbReference type="ChEBI" id="CHEBI:57912"/>
        <dbReference type="ChEBI" id="CHEBI:58866"/>
        <dbReference type="ChEBI" id="CHEBI:59776"/>
        <dbReference type="EC" id="4.2.1.20"/>
    </reaction>
</comment>
<keyword evidence="8 11" id="KW-0057">Aromatic amino acid biosynthesis</keyword>
<organism evidence="13 14">
    <name type="scientific">Dactylosporangium cerinum</name>
    <dbReference type="NCBI Taxonomy" id="1434730"/>
    <lineage>
        <taxon>Bacteria</taxon>
        <taxon>Bacillati</taxon>
        <taxon>Actinomycetota</taxon>
        <taxon>Actinomycetes</taxon>
        <taxon>Micromonosporales</taxon>
        <taxon>Micromonosporaceae</taxon>
        <taxon>Dactylosporangium</taxon>
    </lineage>
</organism>
<dbReference type="InterPro" id="IPR006654">
    <property type="entry name" value="Trp_synth_beta"/>
</dbReference>
<dbReference type="PANTHER" id="PTHR48077:SF3">
    <property type="entry name" value="TRYPTOPHAN SYNTHASE"/>
    <property type="match status" value="1"/>
</dbReference>
<dbReference type="GO" id="GO:0004834">
    <property type="term" value="F:tryptophan synthase activity"/>
    <property type="evidence" value="ECO:0007669"/>
    <property type="project" value="UniProtKB-EC"/>
</dbReference>
<evidence type="ECO:0000256" key="9">
    <source>
        <dbReference type="ARBA" id="ARBA00023239"/>
    </source>
</evidence>
<keyword evidence="9 11" id="KW-0456">Lyase</keyword>
<comment type="cofactor">
    <cofactor evidence="1 11">
        <name>pyridoxal 5'-phosphate</name>
        <dbReference type="ChEBI" id="CHEBI:597326"/>
    </cofactor>
</comment>
<dbReference type="NCBIfam" id="TIGR00263">
    <property type="entry name" value="trpB"/>
    <property type="match status" value="1"/>
</dbReference>
<feature type="domain" description="Tryptophan synthase beta chain-like PALP" evidence="12">
    <location>
        <begin position="62"/>
        <end position="386"/>
    </location>
</feature>
<dbReference type="HAMAP" id="MF_00133">
    <property type="entry name" value="Trp_synth_beta"/>
    <property type="match status" value="1"/>
</dbReference>
<evidence type="ECO:0000313" key="14">
    <source>
        <dbReference type="Proteomes" id="UP001595912"/>
    </source>
</evidence>
<dbReference type="RefSeq" id="WP_380116586.1">
    <property type="nucleotide sequence ID" value="NZ_JBHSIU010000019.1"/>
</dbReference>
<comment type="pathway">
    <text evidence="2 11">Amino-acid biosynthesis; L-tryptophan biosynthesis; L-tryptophan from chorismate: step 5/5.</text>
</comment>
<dbReference type="SUPFAM" id="SSF53686">
    <property type="entry name" value="Tryptophan synthase beta subunit-like PLP-dependent enzymes"/>
    <property type="match status" value="1"/>
</dbReference>
<dbReference type="EMBL" id="JBHSIU010000019">
    <property type="protein sequence ID" value="MFC5000030.1"/>
    <property type="molecule type" value="Genomic_DNA"/>
</dbReference>
<dbReference type="InterPro" id="IPR001926">
    <property type="entry name" value="TrpB-like_PALP"/>
</dbReference>
<proteinExistence type="inferred from homology"/>
<gene>
    <name evidence="11 13" type="primary">trpB</name>
    <name evidence="13" type="ORF">ACFPIJ_19600</name>
</gene>
<evidence type="ECO:0000256" key="1">
    <source>
        <dbReference type="ARBA" id="ARBA00001933"/>
    </source>
</evidence>
<name>A0ABV9VUG6_9ACTN</name>
<evidence type="ECO:0000256" key="8">
    <source>
        <dbReference type="ARBA" id="ARBA00023141"/>
    </source>
</evidence>
<dbReference type="Pfam" id="PF00291">
    <property type="entry name" value="PALP"/>
    <property type="match status" value="1"/>
</dbReference>
<dbReference type="InterPro" id="IPR036052">
    <property type="entry name" value="TrpB-like_PALP_sf"/>
</dbReference>
<feature type="modified residue" description="N6-(pyridoxal phosphate)lysine" evidence="11">
    <location>
        <position position="96"/>
    </location>
</feature>
<evidence type="ECO:0000256" key="6">
    <source>
        <dbReference type="ARBA" id="ARBA00022822"/>
    </source>
</evidence>